<reference evidence="1 2" key="1">
    <citation type="journal article" date="2012" name="BMC Genomics">
        <title>Comparative genomic analysis and phylogenetic position of Theileria equi.</title>
        <authorList>
            <person name="Kappmeyer L.S."/>
            <person name="Thiagarajan M."/>
            <person name="Herndon D.R."/>
            <person name="Ramsay J.D."/>
            <person name="Caler E."/>
            <person name="Djikeng A."/>
            <person name="Gillespie J.J."/>
            <person name="Lau A.O."/>
            <person name="Roalson E.H."/>
            <person name="Silva J.C."/>
            <person name="Silva M.G."/>
            <person name="Suarez C.E."/>
            <person name="Ueti M.W."/>
            <person name="Nene V.M."/>
            <person name="Mealey R.H."/>
            <person name="Knowles D.P."/>
            <person name="Brayton K.A."/>
        </authorList>
    </citation>
    <scope>NUCLEOTIDE SEQUENCE [LARGE SCALE GENOMIC DNA]</scope>
    <source>
        <strain evidence="1 2">WA</strain>
    </source>
</reference>
<dbReference type="KEGG" id="beq:BEWA_053550"/>
<proteinExistence type="predicted"/>
<protein>
    <submittedName>
        <fullName evidence="1">Uncharacterized protein</fullName>
    </submittedName>
</protein>
<dbReference type="VEuPathDB" id="PiroplasmaDB:BEWA_053550"/>
<dbReference type="GeneID" id="15802907"/>
<dbReference type="AlphaFoldDB" id="L1LDI8"/>
<dbReference type="OrthoDB" id="361325at2759"/>
<evidence type="ECO:0000313" key="2">
    <source>
        <dbReference type="Proteomes" id="UP000031512"/>
    </source>
</evidence>
<name>L1LDI8_THEEQ</name>
<comment type="caution">
    <text evidence="1">The sequence shown here is derived from an EMBL/GenBank/DDBJ whole genome shotgun (WGS) entry which is preliminary data.</text>
</comment>
<organism evidence="1 2">
    <name type="scientific">Theileria equi strain WA</name>
    <dbReference type="NCBI Taxonomy" id="1537102"/>
    <lineage>
        <taxon>Eukaryota</taxon>
        <taxon>Sar</taxon>
        <taxon>Alveolata</taxon>
        <taxon>Apicomplexa</taxon>
        <taxon>Aconoidasida</taxon>
        <taxon>Piroplasmida</taxon>
        <taxon>Theileriidae</taxon>
        <taxon>Theileria</taxon>
    </lineage>
</organism>
<dbReference type="EMBL" id="ACOU01000003">
    <property type="protein sequence ID" value="EKX73300.1"/>
    <property type="molecule type" value="Genomic_DNA"/>
</dbReference>
<dbReference type="Proteomes" id="UP000031512">
    <property type="component" value="Unassembled WGS sequence"/>
</dbReference>
<sequence>MGEENYLLKFPAFRSEEWLQENRLMPSVPQCLTNVLLEPQSLMKYTHVRAYQLKANSVRTEMRNSLFRQALFKIQNIEVLSLGECKNDRLLKEIIKVERPWRTFSFVSNYTGRPLITEEIWKVDRCGKEQTYRVSWHDASPGLCSHLQVRFHKEGVDGFYCKVYVTCFSNAIKYIRYHLSL</sequence>
<dbReference type="eggNOG" id="ENOG502QS4V">
    <property type="taxonomic scope" value="Eukaryota"/>
</dbReference>
<dbReference type="RefSeq" id="XP_004832752.1">
    <property type="nucleotide sequence ID" value="XM_004832695.1"/>
</dbReference>
<keyword evidence="2" id="KW-1185">Reference proteome</keyword>
<evidence type="ECO:0000313" key="1">
    <source>
        <dbReference type="EMBL" id="EKX73300.1"/>
    </source>
</evidence>
<accession>L1LDI8</accession>
<gene>
    <name evidence="1" type="ORF">BEWA_053550</name>
</gene>